<dbReference type="PANTHER" id="PTHR10724">
    <property type="entry name" value="30S RIBOSOMAL PROTEIN S1"/>
    <property type="match status" value="1"/>
</dbReference>
<dbReference type="InterPro" id="IPR032639">
    <property type="entry name" value="Tex_YqgF"/>
</dbReference>
<dbReference type="InterPro" id="IPR010994">
    <property type="entry name" value="RuvA_2-like"/>
</dbReference>
<dbReference type="Pfam" id="PF09371">
    <property type="entry name" value="Tex_N"/>
    <property type="match status" value="1"/>
</dbReference>
<dbReference type="SMART" id="SM00316">
    <property type="entry name" value="S1"/>
    <property type="match status" value="1"/>
</dbReference>
<comment type="caution">
    <text evidence="3">The sequence shown here is derived from an EMBL/GenBank/DDBJ whole genome shotgun (WGS) entry which is preliminary data.</text>
</comment>
<dbReference type="InterPro" id="IPR012337">
    <property type="entry name" value="RNaseH-like_sf"/>
</dbReference>
<dbReference type="InterPro" id="IPR023319">
    <property type="entry name" value="Tex-like_HTH_dom_sf"/>
</dbReference>
<proteinExistence type="predicted"/>
<evidence type="ECO:0000313" key="4">
    <source>
        <dbReference type="Proteomes" id="UP000004913"/>
    </source>
</evidence>
<dbReference type="eggNOG" id="COG2183">
    <property type="taxonomic scope" value="Bacteria"/>
</dbReference>
<dbReference type="Gene3D" id="1.10.150.310">
    <property type="entry name" value="Tex RuvX-like domain-like"/>
    <property type="match status" value="1"/>
</dbReference>
<dbReference type="RefSeq" id="WP_006800349.1">
    <property type="nucleotide sequence ID" value="NZ_GL891986.1"/>
</dbReference>
<dbReference type="Gene3D" id="3.30.420.140">
    <property type="entry name" value="YqgF/RNase H-like domain"/>
    <property type="match status" value="1"/>
</dbReference>
<dbReference type="GO" id="GO:0006139">
    <property type="term" value="P:nucleobase-containing compound metabolic process"/>
    <property type="evidence" value="ECO:0007669"/>
    <property type="project" value="InterPro"/>
</dbReference>
<feature type="coiled-coil region" evidence="1">
    <location>
        <begin position="53"/>
        <end position="80"/>
    </location>
</feature>
<dbReference type="InterPro" id="IPR041692">
    <property type="entry name" value="HHH_9"/>
</dbReference>
<dbReference type="FunFam" id="3.30.420.140:FF:000001">
    <property type="entry name" value="RNA-binding transcriptional accessory protein"/>
    <property type="match status" value="1"/>
</dbReference>
<dbReference type="SUPFAM" id="SSF158832">
    <property type="entry name" value="Tex N-terminal region-like"/>
    <property type="match status" value="1"/>
</dbReference>
<dbReference type="PROSITE" id="PS50126">
    <property type="entry name" value="S1"/>
    <property type="match status" value="1"/>
</dbReference>
<dbReference type="Pfam" id="PF12836">
    <property type="entry name" value="HHH_3"/>
    <property type="match status" value="1"/>
</dbReference>
<dbReference type="InterPro" id="IPR018974">
    <property type="entry name" value="Tex-like_N"/>
</dbReference>
<dbReference type="HOGENOM" id="CLU_009833_0_2_10"/>
<dbReference type="InterPro" id="IPR003029">
    <property type="entry name" value="S1_domain"/>
</dbReference>
<dbReference type="InterPro" id="IPR012340">
    <property type="entry name" value="NA-bd_OB-fold"/>
</dbReference>
<dbReference type="InterPro" id="IPR006641">
    <property type="entry name" value="YqgF/RNaseH-like_dom"/>
</dbReference>
<name>F5J0F2_9BACT</name>
<dbReference type="SUPFAM" id="SSF53098">
    <property type="entry name" value="Ribonuclease H-like"/>
    <property type="match status" value="1"/>
</dbReference>
<dbReference type="CDD" id="cd05685">
    <property type="entry name" value="S1_Tex"/>
    <property type="match status" value="1"/>
</dbReference>
<dbReference type="SUPFAM" id="SSF50249">
    <property type="entry name" value="Nucleic acid-binding proteins"/>
    <property type="match status" value="1"/>
</dbReference>
<sequence>MTIIDLISSALSIKASQIEKTIGLLDSGATIPFISRYRKEVTGGLDEVQIGAIKEQNDKLNELVKRRETILKSIEEQEKLTPELKTRIENCWNSSELEDIYLPYKPKRQTRAEIARKKGLEPLAKLIMAQHPMDVEGKALSFVKDDVKDTKDAIAGACDIIAEWINEDEYARNTIRNLFEREAVITAKVVKGKEEEGDKYRDYFDFSEKLSKASSHRILAIRRGESEGFLRVNIAPDEDTALERLDKRFIKGDNDNEATNYVADAIEDSYKRLLKPSIETEFSALSKQKADEEAIRVFIENLRQLLLAPPLGQKRVLGIDPGYRTGCKLVCLDAEGNLLHNETIYPHPPQNETSKAGNKVVKLVSTYNIDAIAIGNGTASRETERFITNLRYEKEVKVFVVSENGASIYSASKIAREEFPDYDVTVRGAVSIGRRLMDPLAELVKIDPKSIGVGQYQHDVDQTKLKNSLDLTVESCVNLVGVNVNTASKHLLTYVSGLGPVLAQNIVDYRAAHGAFKSRKELMKVARMGEKAFEQCAGFLRIAEAVNPLDNSAVHPESYHVVEKMAKDLKCTVSELIRNKELKKSLDLKSYITDTVGLPTLNDIMEELDKPGRDPRKGIKMFEFDPNIRTIDDLREGMILPGIVTNITNFGCFVDVGIKENGLVHISEIADRFVSDPTEVVSLHQHVEVKVLSVDTARKRVQLSMKK</sequence>
<keyword evidence="4" id="KW-1185">Reference proteome</keyword>
<keyword evidence="1" id="KW-0175">Coiled coil</keyword>
<reference evidence="3 4" key="1">
    <citation type="submission" date="2011-04" db="EMBL/GenBank/DDBJ databases">
        <title>The Genome Sequence of Dysgonomonas gadei ATCC BAA-286.</title>
        <authorList>
            <consortium name="The Broad Institute Genome Sequencing Platform"/>
            <person name="Earl A."/>
            <person name="Ward D."/>
            <person name="Feldgarden M."/>
            <person name="Gevers D."/>
            <person name="Pudlo N."/>
            <person name="Martens E."/>
            <person name="Allen-Vercoe E."/>
            <person name="Young S.K."/>
            <person name="Zeng Q."/>
            <person name="Gargeya S."/>
            <person name="Fitzgerald M."/>
            <person name="Haas B."/>
            <person name="Abouelleil A."/>
            <person name="Alvarado L."/>
            <person name="Arachchi H.M."/>
            <person name="Berlin A."/>
            <person name="Brown A."/>
            <person name="Chapman S.B."/>
            <person name="Chen Z."/>
            <person name="Dunbar C."/>
            <person name="Freedman E."/>
            <person name="Gearin G."/>
            <person name="Gellesch M."/>
            <person name="Goldberg J."/>
            <person name="Griggs A."/>
            <person name="Gujja S."/>
            <person name="Heiman D."/>
            <person name="Howarth C."/>
            <person name="Larson L."/>
            <person name="Lui A."/>
            <person name="MacDonald P.J.P."/>
            <person name="Mehta T."/>
            <person name="Montmayeur A."/>
            <person name="Murphy C."/>
            <person name="Neiman D."/>
            <person name="Pearson M."/>
            <person name="Priest M."/>
            <person name="Roberts A."/>
            <person name="Saif S."/>
            <person name="Shea T."/>
            <person name="Shenoy N."/>
            <person name="Sisk P."/>
            <person name="Stolte C."/>
            <person name="Sykes S."/>
            <person name="Yandava C."/>
            <person name="Wortman J."/>
            <person name="Nusbaum C."/>
            <person name="Birren B."/>
        </authorList>
    </citation>
    <scope>NUCLEOTIDE SEQUENCE [LARGE SCALE GENOMIC DNA]</scope>
    <source>
        <strain evidence="3 4">ATCC BAA-286</strain>
    </source>
</reference>
<dbReference type="Gene3D" id="1.10.10.650">
    <property type="entry name" value="RuvA domain 2-like"/>
    <property type="match status" value="1"/>
</dbReference>
<dbReference type="FunFam" id="2.40.50.140:FF:000051">
    <property type="entry name" value="RNA-binding transcriptional accessory protein"/>
    <property type="match status" value="1"/>
</dbReference>
<dbReference type="Pfam" id="PF00575">
    <property type="entry name" value="S1"/>
    <property type="match status" value="1"/>
</dbReference>
<dbReference type="GO" id="GO:0003735">
    <property type="term" value="F:structural constituent of ribosome"/>
    <property type="evidence" value="ECO:0007669"/>
    <property type="project" value="TreeGrafter"/>
</dbReference>
<dbReference type="InterPro" id="IPR037027">
    <property type="entry name" value="YqgF/RNaseH-like_dom_sf"/>
</dbReference>
<dbReference type="PANTHER" id="PTHR10724:SF10">
    <property type="entry name" value="S1 RNA-BINDING DOMAIN-CONTAINING PROTEIN 1"/>
    <property type="match status" value="1"/>
</dbReference>
<dbReference type="Pfam" id="PF22706">
    <property type="entry name" value="Tex_central_region"/>
    <property type="match status" value="1"/>
</dbReference>
<feature type="domain" description="S1 motif" evidence="2">
    <location>
        <begin position="637"/>
        <end position="706"/>
    </location>
</feature>
<dbReference type="SMART" id="SM00732">
    <property type="entry name" value="YqgFc"/>
    <property type="match status" value="1"/>
</dbReference>
<accession>F5J0F2</accession>
<evidence type="ECO:0000313" key="3">
    <source>
        <dbReference type="EMBL" id="EGK00854.1"/>
    </source>
</evidence>
<dbReference type="FunFam" id="1.10.10.650:FF:000001">
    <property type="entry name" value="S1 RNA-binding domain 1"/>
    <property type="match status" value="1"/>
</dbReference>
<dbReference type="GO" id="GO:0005737">
    <property type="term" value="C:cytoplasm"/>
    <property type="evidence" value="ECO:0007669"/>
    <property type="project" value="UniProtKB-ARBA"/>
</dbReference>
<dbReference type="Pfam" id="PF17674">
    <property type="entry name" value="HHH_9"/>
    <property type="match status" value="1"/>
</dbReference>
<dbReference type="AlphaFoldDB" id="F5J0F2"/>
<dbReference type="GO" id="GO:0006412">
    <property type="term" value="P:translation"/>
    <property type="evidence" value="ECO:0007669"/>
    <property type="project" value="TreeGrafter"/>
</dbReference>
<evidence type="ECO:0000256" key="1">
    <source>
        <dbReference type="SAM" id="Coils"/>
    </source>
</evidence>
<dbReference type="SUPFAM" id="SSF47781">
    <property type="entry name" value="RuvA domain 2-like"/>
    <property type="match status" value="2"/>
</dbReference>
<gene>
    <name evidence="3" type="ORF">HMPREF9455_02819</name>
</gene>
<dbReference type="Gene3D" id="2.40.50.140">
    <property type="entry name" value="Nucleic acid-binding proteins"/>
    <property type="match status" value="1"/>
</dbReference>
<dbReference type="FunFam" id="1.10.150.310:FF:000001">
    <property type="entry name" value="RNA-binding transcriptional accessory protein"/>
    <property type="match status" value="1"/>
</dbReference>
<dbReference type="Gene3D" id="1.10.3500.10">
    <property type="entry name" value="Tex N-terminal region-like"/>
    <property type="match status" value="1"/>
</dbReference>
<dbReference type="Proteomes" id="UP000004913">
    <property type="component" value="Unassembled WGS sequence"/>
</dbReference>
<dbReference type="InterPro" id="IPR055179">
    <property type="entry name" value="Tex-like_central_region"/>
</dbReference>
<dbReference type="STRING" id="742766.HMPREF9455_02819"/>
<evidence type="ECO:0000259" key="2">
    <source>
        <dbReference type="PROSITE" id="PS50126"/>
    </source>
</evidence>
<dbReference type="GO" id="GO:0003729">
    <property type="term" value="F:mRNA binding"/>
    <property type="evidence" value="ECO:0007669"/>
    <property type="project" value="UniProtKB-ARBA"/>
</dbReference>
<dbReference type="InterPro" id="IPR050437">
    <property type="entry name" value="Ribos_protein_bS1-like"/>
</dbReference>
<dbReference type="Pfam" id="PF16921">
    <property type="entry name" value="Tex_YqgF"/>
    <property type="match status" value="1"/>
</dbReference>
<protein>
    <recommendedName>
        <fullName evidence="2">S1 motif domain-containing protein</fullName>
    </recommendedName>
</protein>
<dbReference type="InterPro" id="IPR023323">
    <property type="entry name" value="Tex-like_dom_sf"/>
</dbReference>
<dbReference type="OrthoDB" id="9804714at2"/>
<dbReference type="InterPro" id="IPR044146">
    <property type="entry name" value="S1_Tex"/>
</dbReference>
<dbReference type="EMBL" id="ADLV01000033">
    <property type="protein sequence ID" value="EGK00854.1"/>
    <property type="molecule type" value="Genomic_DNA"/>
</dbReference>
<organism evidence="3 4">
    <name type="scientific">Dysgonomonas gadei ATCC BAA-286</name>
    <dbReference type="NCBI Taxonomy" id="742766"/>
    <lineage>
        <taxon>Bacteria</taxon>
        <taxon>Pseudomonadati</taxon>
        <taxon>Bacteroidota</taxon>
        <taxon>Bacteroidia</taxon>
        <taxon>Bacteroidales</taxon>
        <taxon>Dysgonomonadaceae</taxon>
        <taxon>Dysgonomonas</taxon>
    </lineage>
</organism>